<feature type="transmembrane region" description="Helical" evidence="2">
    <location>
        <begin position="59"/>
        <end position="79"/>
    </location>
</feature>
<dbReference type="PROSITE" id="PS50005">
    <property type="entry name" value="TPR"/>
    <property type="match status" value="1"/>
</dbReference>
<feature type="repeat" description="TPR" evidence="1">
    <location>
        <begin position="28"/>
        <end position="61"/>
    </location>
</feature>
<dbReference type="Gene3D" id="1.25.40.10">
    <property type="entry name" value="Tetratricopeptide repeat domain"/>
    <property type="match status" value="1"/>
</dbReference>
<keyword evidence="2" id="KW-0812">Transmembrane</keyword>
<evidence type="ECO:0000256" key="2">
    <source>
        <dbReference type="SAM" id="Phobius"/>
    </source>
</evidence>
<keyword evidence="1" id="KW-0802">TPR repeat</keyword>
<sequence length="255" mass="29865">MRENLDKNRIDIRISKYEKYVKKHPKKAYGYYCLGNLYMAAGKYKLAGKYFKKSLAVDGNYIFAVIGLIEAYVFGRKFMKAVNLFSKNRQKIIDKYVYRVKLVRAVSSFYSKAELFKTETKDFLSMLYLKYTMQNIKKLVNSEANNIVLKLILCMNYLNSGEKSFYIIQLFKTCIYWDGLEDTFRWALIKRLEEMGEKLYYDINIARKFSTIPDVNCTDEYVDLIFSSALDKGNGGKIADIYDIAGKYNKIYLPV</sequence>
<dbReference type="STRING" id="1294263.JCM21531_2372"/>
<keyword evidence="4" id="KW-1185">Reference proteome</keyword>
<evidence type="ECO:0000313" key="3">
    <source>
        <dbReference type="EMBL" id="GAE88890.1"/>
    </source>
</evidence>
<dbReference type="InterPro" id="IPR019734">
    <property type="entry name" value="TPR_rpt"/>
</dbReference>
<dbReference type="AlphaFoldDB" id="W4V657"/>
<reference evidence="3" key="1">
    <citation type="journal article" date="2014" name="Genome Announc.">
        <title>Draft Genome Sequence of Clostridium straminisolvens Strain JCM 21531T, Isolated from a Cellulose-Degrading Bacterial Community.</title>
        <authorList>
            <person name="Yuki M."/>
            <person name="Oshima K."/>
            <person name="Suda W."/>
            <person name="Sakamoto M."/>
            <person name="Kitamura K."/>
            <person name="Iida T."/>
            <person name="Hattori M."/>
            <person name="Ohkuma M."/>
        </authorList>
    </citation>
    <scope>NUCLEOTIDE SEQUENCE [LARGE SCALE GENOMIC DNA]</scope>
    <source>
        <strain evidence="3">JCM 21531</strain>
    </source>
</reference>
<keyword evidence="2" id="KW-1133">Transmembrane helix</keyword>
<evidence type="ECO:0000313" key="4">
    <source>
        <dbReference type="Proteomes" id="UP000019109"/>
    </source>
</evidence>
<dbReference type="EMBL" id="BAVR01000026">
    <property type="protein sequence ID" value="GAE88890.1"/>
    <property type="molecule type" value="Genomic_DNA"/>
</dbReference>
<keyword evidence="2" id="KW-0472">Membrane</keyword>
<dbReference type="InterPro" id="IPR011990">
    <property type="entry name" value="TPR-like_helical_dom_sf"/>
</dbReference>
<name>W4V657_9FIRM</name>
<accession>W4V657</accession>
<dbReference type="SUPFAM" id="SSF48452">
    <property type="entry name" value="TPR-like"/>
    <property type="match status" value="1"/>
</dbReference>
<dbReference type="SMART" id="SM00028">
    <property type="entry name" value="TPR"/>
    <property type="match status" value="1"/>
</dbReference>
<evidence type="ECO:0000256" key="1">
    <source>
        <dbReference type="PROSITE-ProRule" id="PRU00339"/>
    </source>
</evidence>
<gene>
    <name evidence="3" type="ORF">JCM21531_2372</name>
</gene>
<protein>
    <submittedName>
        <fullName evidence="3">TPR repeat protein</fullName>
    </submittedName>
</protein>
<dbReference type="RefSeq" id="WP_243467444.1">
    <property type="nucleotide sequence ID" value="NZ_BAVR01000026.1"/>
</dbReference>
<comment type="caution">
    <text evidence="3">The sequence shown here is derived from an EMBL/GenBank/DDBJ whole genome shotgun (WGS) entry which is preliminary data.</text>
</comment>
<proteinExistence type="predicted"/>
<organism evidence="3 4">
    <name type="scientific">Acetivibrio straminisolvens JCM 21531</name>
    <dbReference type="NCBI Taxonomy" id="1294263"/>
    <lineage>
        <taxon>Bacteria</taxon>
        <taxon>Bacillati</taxon>
        <taxon>Bacillota</taxon>
        <taxon>Clostridia</taxon>
        <taxon>Eubacteriales</taxon>
        <taxon>Oscillospiraceae</taxon>
        <taxon>Acetivibrio</taxon>
    </lineage>
</organism>
<dbReference type="Proteomes" id="UP000019109">
    <property type="component" value="Unassembled WGS sequence"/>
</dbReference>